<evidence type="ECO:0000313" key="2">
    <source>
        <dbReference type="EMBL" id="KAB8659296.1"/>
    </source>
</evidence>
<feature type="region of interest" description="Disordered" evidence="1">
    <location>
        <begin position="519"/>
        <end position="558"/>
    </location>
</feature>
<feature type="compositionally biased region" description="Low complexity" evidence="1">
    <location>
        <begin position="440"/>
        <end position="450"/>
    </location>
</feature>
<evidence type="ECO:0000313" key="3">
    <source>
        <dbReference type="Proteomes" id="UP000327013"/>
    </source>
</evidence>
<evidence type="ECO:0000256" key="1">
    <source>
        <dbReference type="SAM" id="MobiDB-lite"/>
    </source>
</evidence>
<proteinExistence type="predicted"/>
<dbReference type="PROSITE" id="PS00018">
    <property type="entry name" value="EF_HAND_1"/>
    <property type="match status" value="1"/>
</dbReference>
<feature type="compositionally biased region" description="Acidic residues" evidence="1">
    <location>
        <begin position="420"/>
        <end position="438"/>
    </location>
</feature>
<accession>A0A5N6L485</accession>
<sequence>MAPPATSKRRSEPVSRNIRFVEFSGQSKRQRPKRIGGLGDRGASEAAKTRKARACWRCRILNEKTCWGTFDKKDEPFRRHPAIDHASSKDQPCPLLNIACRSHGQLFDIDTSMKDHLQVEHHVGEEFQLQSPVANGDISIEKKILHSALAEGLARHLVLYDFLRKWYVQPRDRCLPIEPVGFQPEGHLWLRFARYTTTAKLLRAIGSQWQSTTMLQINSDPLFKNKTCLNMVIITTALLRSSCQKHVNEVGQCLRSTKAAVDFHVVGRVLNSNLGLLAIYPPSRSVVCDGLVSTWADGEGWARRDEGRGGARKRDDDVGSAAICVGLNGDCVDVCREDAVQVMEILVRFVCASDSRTVGTYYTHKTRNQPLLHKFLVNLVYPLHTHYTKNRGSLDAAGGNSSLDLLVVERVGVDTLGLGNEEDGADGAEDVDTEEDPQDVGNAQAAVGGEVVEEDTGENGTHLADGSGEAVGETADTRGEGLGGDDEGGGVGAEVEEQLGQGEAGKLASGADAVVVASNDTEEQGGEDEATDLDGLASEPLNGRNGQEVTGEVAGDDDDQVTVGTAEELVVGVGAGGEADGGEQRGLVQVGAVEGDVDKEPGGCGADELLQVAPLGEVLDEDLELGGGLGSDGVGLDDGDTAVVLGEDGDVLVSLEGGLLLDGVDGGRRVHEGRVVDSGKLLGLDVLVAVGHGETPVEGDGSRNKDQPNLQAPDGVELTEVVAVKRRLEDAVEDQGNDGGAEGTPALVAENPAQHAAAVGQGGALSDNGSGHRVVTTDTDSHEETEAEEVPGLVHRVEAVVGHGDDEDYADDGNDQFLAVNELATEGVTHDTEGDLADNVTDVGGGIDGTTQQGGVVGGLVAPVLDDPDGGGQVDDEEIVGVDEEADTADEVQLDVALGHEPGLLLAGLIVLLQGIGQRQLFLSLSQLRCWAGKTYEGLKVAILVLASVGLLLPEARHCVERAAQARMTRSLGCIGAKRACVSDKTFFPR</sequence>
<gene>
    <name evidence="2" type="ORF">FH972_026185</name>
</gene>
<name>A0A5N6L485_9ROSI</name>
<reference evidence="2 3" key="1">
    <citation type="submission" date="2019-06" db="EMBL/GenBank/DDBJ databases">
        <title>A chromosomal-level reference genome of Carpinus fangiana (Coryloideae, Betulaceae).</title>
        <authorList>
            <person name="Yang X."/>
            <person name="Wang Z."/>
            <person name="Zhang L."/>
            <person name="Hao G."/>
            <person name="Liu J."/>
            <person name="Yang Y."/>
        </authorList>
    </citation>
    <scope>NUCLEOTIDE SEQUENCE [LARGE SCALE GENOMIC DNA]</scope>
    <source>
        <strain evidence="2">Cfa_2016G</strain>
        <tissue evidence="2">Leaf</tissue>
    </source>
</reference>
<protein>
    <submittedName>
        <fullName evidence="2">Uncharacterized protein</fullName>
    </submittedName>
</protein>
<keyword evidence="3" id="KW-1185">Reference proteome</keyword>
<dbReference type="Proteomes" id="UP000327013">
    <property type="component" value="Unassembled WGS sequence"/>
</dbReference>
<feature type="region of interest" description="Disordered" evidence="1">
    <location>
        <begin position="417"/>
        <end position="492"/>
    </location>
</feature>
<dbReference type="AlphaFoldDB" id="A0A5N6L485"/>
<feature type="region of interest" description="Disordered" evidence="1">
    <location>
        <begin position="1"/>
        <end position="46"/>
    </location>
</feature>
<organism evidence="2 3">
    <name type="scientific">Carpinus fangiana</name>
    <dbReference type="NCBI Taxonomy" id="176857"/>
    <lineage>
        <taxon>Eukaryota</taxon>
        <taxon>Viridiplantae</taxon>
        <taxon>Streptophyta</taxon>
        <taxon>Embryophyta</taxon>
        <taxon>Tracheophyta</taxon>
        <taxon>Spermatophyta</taxon>
        <taxon>Magnoliopsida</taxon>
        <taxon>eudicotyledons</taxon>
        <taxon>Gunneridae</taxon>
        <taxon>Pentapetalae</taxon>
        <taxon>rosids</taxon>
        <taxon>fabids</taxon>
        <taxon>Fagales</taxon>
        <taxon>Betulaceae</taxon>
        <taxon>Carpinus</taxon>
    </lineage>
</organism>
<dbReference type="InterPro" id="IPR018247">
    <property type="entry name" value="EF_Hand_1_Ca_BS"/>
</dbReference>
<dbReference type="EMBL" id="VIBQ01000082">
    <property type="protein sequence ID" value="KAB8659296.1"/>
    <property type="molecule type" value="Genomic_DNA"/>
</dbReference>
<comment type="caution">
    <text evidence="2">The sequence shown here is derived from an EMBL/GenBank/DDBJ whole genome shotgun (WGS) entry which is preliminary data.</text>
</comment>
<feature type="compositionally biased region" description="Acidic residues" evidence="1">
    <location>
        <begin position="520"/>
        <end position="532"/>
    </location>
</feature>